<feature type="transmembrane region" description="Helical" evidence="2">
    <location>
        <begin position="127"/>
        <end position="146"/>
    </location>
</feature>
<organism evidence="5 6">
    <name type="scientific">candidate division WWE3 bacterium</name>
    <dbReference type="NCBI Taxonomy" id="2053526"/>
    <lineage>
        <taxon>Bacteria</taxon>
        <taxon>Katanobacteria</taxon>
    </lineage>
</organism>
<gene>
    <name evidence="5" type="ORF">KC980_03795</name>
</gene>
<feature type="domain" description="Glycosyltransferase subfamily 4-like N-terminal" evidence="4">
    <location>
        <begin position="14"/>
        <end position="181"/>
    </location>
</feature>
<comment type="caution">
    <text evidence="5">The sequence shown here is derived from an EMBL/GenBank/DDBJ whole genome shotgun (WGS) entry which is preliminary data.</text>
</comment>
<dbReference type="Pfam" id="PF00534">
    <property type="entry name" value="Glycos_transf_1"/>
    <property type="match status" value="1"/>
</dbReference>
<dbReference type="EMBL" id="JAGQNX010000119">
    <property type="protein sequence ID" value="MCA9308611.1"/>
    <property type="molecule type" value="Genomic_DNA"/>
</dbReference>
<feature type="domain" description="Glycosyl transferase family 1" evidence="3">
    <location>
        <begin position="202"/>
        <end position="346"/>
    </location>
</feature>
<name>A0A955J283_UNCKA</name>
<dbReference type="AlphaFoldDB" id="A0A955J283"/>
<dbReference type="PANTHER" id="PTHR46401">
    <property type="entry name" value="GLYCOSYLTRANSFERASE WBBK-RELATED"/>
    <property type="match status" value="1"/>
</dbReference>
<dbReference type="GO" id="GO:0016757">
    <property type="term" value="F:glycosyltransferase activity"/>
    <property type="evidence" value="ECO:0007669"/>
    <property type="project" value="InterPro"/>
</dbReference>
<dbReference type="Gene3D" id="3.40.50.2000">
    <property type="entry name" value="Glycogen Phosphorylase B"/>
    <property type="match status" value="2"/>
</dbReference>
<evidence type="ECO:0000313" key="6">
    <source>
        <dbReference type="Proteomes" id="UP000740557"/>
    </source>
</evidence>
<dbReference type="Pfam" id="PF13439">
    <property type="entry name" value="Glyco_transf_4"/>
    <property type="match status" value="1"/>
</dbReference>
<dbReference type="PANTHER" id="PTHR46401:SF2">
    <property type="entry name" value="GLYCOSYLTRANSFERASE WBBK-RELATED"/>
    <property type="match status" value="1"/>
</dbReference>
<protein>
    <submittedName>
        <fullName evidence="5">Glycosyltransferase family 4 protein</fullName>
    </submittedName>
</protein>
<keyword evidence="2" id="KW-0812">Transmembrane</keyword>
<keyword evidence="2" id="KW-1133">Transmembrane helix</keyword>
<keyword evidence="1" id="KW-0808">Transferase</keyword>
<dbReference type="CDD" id="cd03809">
    <property type="entry name" value="GT4_MtfB-like"/>
    <property type="match status" value="1"/>
</dbReference>
<reference evidence="5" key="1">
    <citation type="submission" date="2020-04" db="EMBL/GenBank/DDBJ databases">
        <authorList>
            <person name="Zhang T."/>
        </authorList>
    </citation>
    <scope>NUCLEOTIDE SEQUENCE</scope>
    <source>
        <strain evidence="5">HKST-UBA79</strain>
    </source>
</reference>
<evidence type="ECO:0000256" key="2">
    <source>
        <dbReference type="SAM" id="Phobius"/>
    </source>
</evidence>
<reference evidence="5" key="2">
    <citation type="journal article" date="2021" name="Microbiome">
        <title>Successional dynamics and alternative stable states in a saline activated sludge microbial community over 9 years.</title>
        <authorList>
            <person name="Wang Y."/>
            <person name="Ye J."/>
            <person name="Ju F."/>
            <person name="Liu L."/>
            <person name="Boyd J.A."/>
            <person name="Deng Y."/>
            <person name="Parks D.H."/>
            <person name="Jiang X."/>
            <person name="Yin X."/>
            <person name="Woodcroft B.J."/>
            <person name="Tyson G.W."/>
            <person name="Hugenholtz P."/>
            <person name="Polz M.F."/>
            <person name="Zhang T."/>
        </authorList>
    </citation>
    <scope>NUCLEOTIDE SEQUENCE</scope>
    <source>
        <strain evidence="5">HKST-UBA79</strain>
    </source>
</reference>
<keyword evidence="2" id="KW-0472">Membrane</keyword>
<evidence type="ECO:0000259" key="4">
    <source>
        <dbReference type="Pfam" id="PF13439"/>
    </source>
</evidence>
<dbReference type="InterPro" id="IPR001296">
    <property type="entry name" value="Glyco_trans_1"/>
</dbReference>
<evidence type="ECO:0000256" key="1">
    <source>
        <dbReference type="ARBA" id="ARBA00022679"/>
    </source>
</evidence>
<dbReference type="Proteomes" id="UP000740557">
    <property type="component" value="Unassembled WGS sequence"/>
</dbReference>
<evidence type="ECO:0000259" key="3">
    <source>
        <dbReference type="Pfam" id="PF00534"/>
    </source>
</evidence>
<dbReference type="SUPFAM" id="SSF53756">
    <property type="entry name" value="UDP-Glycosyltransferase/glycogen phosphorylase"/>
    <property type="match status" value="1"/>
</dbReference>
<dbReference type="InterPro" id="IPR028098">
    <property type="entry name" value="Glyco_trans_4-like_N"/>
</dbReference>
<dbReference type="GO" id="GO:0009103">
    <property type="term" value="P:lipopolysaccharide biosynthetic process"/>
    <property type="evidence" value="ECO:0007669"/>
    <property type="project" value="TreeGrafter"/>
</dbReference>
<evidence type="ECO:0000313" key="5">
    <source>
        <dbReference type="EMBL" id="MCA9308611.1"/>
    </source>
</evidence>
<accession>A0A955J283</accession>
<sequence length="375" mass="42658">MLIGIDCRMWQETGIGRYCMEITQRLVALNTNDTFILFLTSKTIESDDALLNRLKDTPNVQIVLADYPWYTFSEQISFLIKLYSYKLDVVFFPQTNHPILYFRPFVVTVHDLTMLRVVTGRATTLPIYIYAFKLLAFLITVLSAMYRSKKVFVVSNYERDSYIRTFKISSERVVYTPNSIADEFKKVPSKDVIPVLSKYNIKPPYFFNVGNAYPHKNLPNLLLAFSKVVQEYPDIHLVLGGKTTVFHTKLKEYVEQHNIPNVIFTGFIADADLPAIYTGSLAYVAPSLYEGFGIFILEALACETPVLSSNATSLPEVGGSFAHYFDAHSSAEIETVLRDFISNPVKPPKDEVLQHLSQYSWDKSARTISNSLKSL</sequence>
<proteinExistence type="predicted"/>